<feature type="domain" description="Macroglobulin" evidence="3">
    <location>
        <begin position="207"/>
        <end position="292"/>
    </location>
</feature>
<dbReference type="InterPro" id="IPR050473">
    <property type="entry name" value="A2M/Complement_sys"/>
</dbReference>
<comment type="caution">
    <text evidence="4">The sequence shown here is derived from an EMBL/GenBank/DDBJ whole genome shotgun (WGS) entry which is preliminary data.</text>
</comment>
<feature type="chain" id="PRO_5029450794" evidence="1">
    <location>
        <begin position="24"/>
        <end position="428"/>
    </location>
</feature>
<evidence type="ECO:0000313" key="4">
    <source>
        <dbReference type="EMBL" id="NXE82172.1"/>
    </source>
</evidence>
<evidence type="ECO:0000259" key="2">
    <source>
        <dbReference type="Pfam" id="PF01835"/>
    </source>
</evidence>
<sequence>MVSAASLPCLLLCILYLSAGASAKPRYMVLFPAVLYYPYTGKVHIHLMDLDEPVQVTLHLASSFGVPNVTLEEQGSDVLQLNWPHFSNVSHGPGGSLQVSEKKAVLVKSLELGTLVQTDKNVYKPGQTGEGQELVAELAGSWDGIPRVDARVPCVQDPSGNHVAEWPEVSPRQGMVELALPLAAEPALGTYTIEVEGKRHPFSVEDYEPPHFTVLIRLPRVVTVKDEKIPLDVCGRYASGKTFRGRVEARLCQSHKYTFSKGSARICAEFKGQTGRDGCFSTEVPVASFNLTGLDYRSWLYAYASLLEEGTGMWYTAIKSCMIVYETATITFENADKFYKPGVPYTGTGELKDDPLASEHEGKKYLNYHSVTRDLYPLSSDSKSFLKICRVDKQLPCGQPWQLRVDYLFDEKAMGIELQSLDVVFLVS</sequence>
<organism evidence="4 5">
    <name type="scientific">Cochlearius cochlearius</name>
    <name type="common">Boat-billed heron</name>
    <dbReference type="NCBI Taxonomy" id="110676"/>
    <lineage>
        <taxon>Eukaryota</taxon>
        <taxon>Metazoa</taxon>
        <taxon>Chordata</taxon>
        <taxon>Craniata</taxon>
        <taxon>Vertebrata</taxon>
        <taxon>Euteleostomi</taxon>
        <taxon>Archelosauria</taxon>
        <taxon>Archosauria</taxon>
        <taxon>Dinosauria</taxon>
        <taxon>Saurischia</taxon>
        <taxon>Theropoda</taxon>
        <taxon>Coelurosauria</taxon>
        <taxon>Aves</taxon>
        <taxon>Neognathae</taxon>
        <taxon>Neoaves</taxon>
        <taxon>Aequornithes</taxon>
        <taxon>Pelecaniformes</taxon>
        <taxon>Ardeidae</taxon>
        <taxon>Cochlearius</taxon>
    </lineage>
</organism>
<dbReference type="InterPro" id="IPR041555">
    <property type="entry name" value="MG3"/>
</dbReference>
<dbReference type="Gene3D" id="2.60.40.1930">
    <property type="match status" value="1"/>
</dbReference>
<dbReference type="Pfam" id="PF01835">
    <property type="entry name" value="MG2"/>
    <property type="match status" value="1"/>
</dbReference>
<proteinExistence type="predicted"/>
<feature type="domain" description="Macroglobulin" evidence="2">
    <location>
        <begin position="115"/>
        <end position="196"/>
    </location>
</feature>
<keyword evidence="1" id="KW-0732">Signal</keyword>
<keyword evidence="5" id="KW-1185">Reference proteome</keyword>
<dbReference type="PANTHER" id="PTHR11412">
    <property type="entry name" value="MACROGLOBULIN / COMPLEMENT"/>
    <property type="match status" value="1"/>
</dbReference>
<accession>A0A7K8PT27</accession>
<dbReference type="Proteomes" id="UP000525205">
    <property type="component" value="Unassembled WGS sequence"/>
</dbReference>
<dbReference type="Pfam" id="PF17791">
    <property type="entry name" value="MG3"/>
    <property type="match status" value="1"/>
</dbReference>
<gene>
    <name evidence="4" type="primary">A2ml1_1</name>
    <name evidence="4" type="ORF">COCCOC_R15029</name>
</gene>
<dbReference type="PANTHER" id="PTHR11412:SF185">
    <property type="entry name" value="ALPHA-2-MACROGLOBULIN-LIKE PROTEIN 1"/>
    <property type="match status" value="1"/>
</dbReference>
<name>A0A7K8PT27_COCCO</name>
<evidence type="ECO:0000259" key="3">
    <source>
        <dbReference type="Pfam" id="PF17791"/>
    </source>
</evidence>
<protein>
    <submittedName>
        <fullName evidence="4">A2ML1 protein</fullName>
    </submittedName>
</protein>
<dbReference type="EMBL" id="VWPP01000570">
    <property type="protein sequence ID" value="NXE82172.1"/>
    <property type="molecule type" value="Genomic_DNA"/>
</dbReference>
<feature type="non-terminal residue" evidence="4">
    <location>
        <position position="428"/>
    </location>
</feature>
<dbReference type="GO" id="GO:0004866">
    <property type="term" value="F:endopeptidase inhibitor activity"/>
    <property type="evidence" value="ECO:0007669"/>
    <property type="project" value="InterPro"/>
</dbReference>
<dbReference type="InterPro" id="IPR002890">
    <property type="entry name" value="MG2"/>
</dbReference>
<evidence type="ECO:0000256" key="1">
    <source>
        <dbReference type="SAM" id="SignalP"/>
    </source>
</evidence>
<feature type="non-terminal residue" evidence="4">
    <location>
        <position position="1"/>
    </location>
</feature>
<dbReference type="AlphaFoldDB" id="A0A7K8PT27"/>
<reference evidence="4 5" key="1">
    <citation type="submission" date="2019-09" db="EMBL/GenBank/DDBJ databases">
        <title>Bird 10,000 Genomes (B10K) Project - Family phase.</title>
        <authorList>
            <person name="Zhang G."/>
        </authorList>
    </citation>
    <scope>NUCLEOTIDE SEQUENCE [LARGE SCALE GENOMIC DNA]</scope>
    <source>
        <strain evidence="4">B10K-CU-031-03</strain>
        <tissue evidence="4">Muscle</tissue>
    </source>
</reference>
<feature type="signal peptide" evidence="1">
    <location>
        <begin position="1"/>
        <end position="23"/>
    </location>
</feature>
<evidence type="ECO:0000313" key="5">
    <source>
        <dbReference type="Proteomes" id="UP000525205"/>
    </source>
</evidence>